<protein>
    <submittedName>
        <fullName evidence="2">Uncharacterized protein</fullName>
    </submittedName>
</protein>
<evidence type="ECO:0000256" key="1">
    <source>
        <dbReference type="SAM" id="Phobius"/>
    </source>
</evidence>
<evidence type="ECO:0000313" key="2">
    <source>
        <dbReference type="EMBL" id="KAL2814326.1"/>
    </source>
</evidence>
<accession>A0ABR4HFR3</accession>
<keyword evidence="3" id="KW-1185">Reference proteome</keyword>
<name>A0ABR4HFR3_9EURO</name>
<sequence>MALLLHYLCALLSVSVLISTSFHGFSFGCLCLASFRWNLSCYLTFYSLLFSSSIIYSHYSRGLVLAYKPSIYSNLNDGFSFQGFFSSDLQTGSIFAPKGEEHGVHDHNF</sequence>
<keyword evidence="1" id="KW-1133">Transmembrane helix</keyword>
<evidence type="ECO:0000313" key="3">
    <source>
        <dbReference type="Proteomes" id="UP001610334"/>
    </source>
</evidence>
<keyword evidence="1" id="KW-0472">Membrane</keyword>
<proteinExistence type="predicted"/>
<reference evidence="2 3" key="1">
    <citation type="submission" date="2024-07" db="EMBL/GenBank/DDBJ databases">
        <title>Section-level genome sequencing and comparative genomics of Aspergillus sections Usti and Cavernicolus.</title>
        <authorList>
            <consortium name="Lawrence Berkeley National Laboratory"/>
            <person name="Nybo J.L."/>
            <person name="Vesth T.C."/>
            <person name="Theobald S."/>
            <person name="Frisvad J.C."/>
            <person name="Larsen T.O."/>
            <person name="Kjaerboelling I."/>
            <person name="Rothschild-Mancinelli K."/>
            <person name="Lyhne E.K."/>
            <person name="Kogle M.E."/>
            <person name="Barry K."/>
            <person name="Clum A."/>
            <person name="Na H."/>
            <person name="Ledsgaard L."/>
            <person name="Lin J."/>
            <person name="Lipzen A."/>
            <person name="Kuo A."/>
            <person name="Riley R."/>
            <person name="Mondo S."/>
            <person name="Labutti K."/>
            <person name="Haridas S."/>
            <person name="Pangalinan J."/>
            <person name="Salamov A.A."/>
            <person name="Simmons B.A."/>
            <person name="Magnuson J.K."/>
            <person name="Chen J."/>
            <person name="Drula E."/>
            <person name="Henrissat B."/>
            <person name="Wiebenga A."/>
            <person name="Lubbers R.J."/>
            <person name="Gomes A.C."/>
            <person name="Makela M.R."/>
            <person name="Stajich J."/>
            <person name="Grigoriev I.V."/>
            <person name="Mortensen U.H."/>
            <person name="De Vries R.P."/>
            <person name="Baker S.E."/>
            <person name="Andersen M.R."/>
        </authorList>
    </citation>
    <scope>NUCLEOTIDE SEQUENCE [LARGE SCALE GENOMIC DNA]</scope>
    <source>
        <strain evidence="2 3">CBS 588.65</strain>
    </source>
</reference>
<dbReference type="Proteomes" id="UP001610334">
    <property type="component" value="Unassembled WGS sequence"/>
</dbReference>
<keyword evidence="1" id="KW-0812">Transmembrane</keyword>
<feature type="transmembrane region" description="Helical" evidence="1">
    <location>
        <begin position="41"/>
        <end position="59"/>
    </location>
</feature>
<gene>
    <name evidence="2" type="ORF">BJX63DRAFT_203410</name>
</gene>
<dbReference type="EMBL" id="JBFXLT010000034">
    <property type="protein sequence ID" value="KAL2814326.1"/>
    <property type="molecule type" value="Genomic_DNA"/>
</dbReference>
<comment type="caution">
    <text evidence="2">The sequence shown here is derived from an EMBL/GenBank/DDBJ whole genome shotgun (WGS) entry which is preliminary data.</text>
</comment>
<organism evidence="2 3">
    <name type="scientific">Aspergillus granulosus</name>
    <dbReference type="NCBI Taxonomy" id="176169"/>
    <lineage>
        <taxon>Eukaryota</taxon>
        <taxon>Fungi</taxon>
        <taxon>Dikarya</taxon>
        <taxon>Ascomycota</taxon>
        <taxon>Pezizomycotina</taxon>
        <taxon>Eurotiomycetes</taxon>
        <taxon>Eurotiomycetidae</taxon>
        <taxon>Eurotiales</taxon>
        <taxon>Aspergillaceae</taxon>
        <taxon>Aspergillus</taxon>
        <taxon>Aspergillus subgen. Nidulantes</taxon>
    </lineage>
</organism>